<keyword evidence="1" id="KW-1133">Transmembrane helix</keyword>
<reference evidence="2 3" key="1">
    <citation type="submission" date="2024-01" db="EMBL/GenBank/DDBJ databases">
        <title>The genomes of 5 underutilized Papilionoideae crops provide insights into root nodulation and disease resistanc.</title>
        <authorList>
            <person name="Jiang F."/>
        </authorList>
    </citation>
    <scope>NUCLEOTIDE SEQUENCE [LARGE SCALE GENOMIC DNA]</scope>
    <source>
        <strain evidence="2">JINMINGXINNONG_FW02</strain>
        <tissue evidence="2">Leaves</tissue>
    </source>
</reference>
<name>A0AAN9R1M6_PHACN</name>
<sequence>MLASNHQSPSHHKSCYANVSIFVFKNLNFMKSLLNTIHQNSSSSSSSSKVHHFFTMDRIIHWGSHFLLRASTLLESQSTMDSFTNRLVSLVSCLGATINPILEKFTGQTFNVKDNSCDEVGIDGEMLLHVAGAVGVTVAAIVLVWFLWKLIKVIFGCCCRRGRTMKAPGRNYRISRNSFERNPSAYFRNLRSDQRNAF</sequence>
<dbReference type="AlphaFoldDB" id="A0AAN9R1M6"/>
<keyword evidence="3" id="KW-1185">Reference proteome</keyword>
<comment type="caution">
    <text evidence="2">The sequence shown here is derived from an EMBL/GenBank/DDBJ whole genome shotgun (WGS) entry which is preliminary data.</text>
</comment>
<evidence type="ECO:0000313" key="2">
    <source>
        <dbReference type="EMBL" id="KAK7354934.1"/>
    </source>
</evidence>
<accession>A0AAN9R1M6</accession>
<evidence type="ECO:0000313" key="3">
    <source>
        <dbReference type="Proteomes" id="UP001374584"/>
    </source>
</evidence>
<dbReference type="InterPro" id="IPR039926">
    <property type="entry name" value="Egg_app_1"/>
</dbReference>
<proteinExistence type="predicted"/>
<gene>
    <name evidence="2" type="ORF">VNO80_14176</name>
</gene>
<dbReference type="Proteomes" id="UP001374584">
    <property type="component" value="Unassembled WGS sequence"/>
</dbReference>
<dbReference type="PANTHER" id="PTHR33333">
    <property type="entry name" value="ERYTHROCYTE MEMBRANE PROTEIN 1-LIKE"/>
    <property type="match status" value="1"/>
</dbReference>
<keyword evidence="1" id="KW-0472">Membrane</keyword>
<dbReference type="EMBL" id="JAYMYR010000006">
    <property type="protein sequence ID" value="KAK7354934.1"/>
    <property type="molecule type" value="Genomic_DNA"/>
</dbReference>
<dbReference type="PANTHER" id="PTHR33333:SF46">
    <property type="entry name" value="LOW QUALITY PROTEIN: GLYCINE-RICH PROTEIN DOT1"/>
    <property type="match status" value="1"/>
</dbReference>
<organism evidence="2 3">
    <name type="scientific">Phaseolus coccineus</name>
    <name type="common">Scarlet runner bean</name>
    <name type="synonym">Phaseolus multiflorus</name>
    <dbReference type="NCBI Taxonomy" id="3886"/>
    <lineage>
        <taxon>Eukaryota</taxon>
        <taxon>Viridiplantae</taxon>
        <taxon>Streptophyta</taxon>
        <taxon>Embryophyta</taxon>
        <taxon>Tracheophyta</taxon>
        <taxon>Spermatophyta</taxon>
        <taxon>Magnoliopsida</taxon>
        <taxon>eudicotyledons</taxon>
        <taxon>Gunneridae</taxon>
        <taxon>Pentapetalae</taxon>
        <taxon>rosids</taxon>
        <taxon>fabids</taxon>
        <taxon>Fabales</taxon>
        <taxon>Fabaceae</taxon>
        <taxon>Papilionoideae</taxon>
        <taxon>50 kb inversion clade</taxon>
        <taxon>NPAAA clade</taxon>
        <taxon>indigoferoid/millettioid clade</taxon>
        <taxon>Phaseoleae</taxon>
        <taxon>Phaseolus</taxon>
    </lineage>
</organism>
<evidence type="ECO:0000256" key="1">
    <source>
        <dbReference type="SAM" id="Phobius"/>
    </source>
</evidence>
<protein>
    <submittedName>
        <fullName evidence="2">Uncharacterized protein</fullName>
    </submittedName>
</protein>
<feature type="transmembrane region" description="Helical" evidence="1">
    <location>
        <begin position="126"/>
        <end position="148"/>
    </location>
</feature>
<keyword evidence="1" id="KW-0812">Transmembrane</keyword>